<name>A0A5C6TYK4_9BURK</name>
<evidence type="ECO:0000256" key="1">
    <source>
        <dbReference type="SAM" id="MobiDB-lite"/>
    </source>
</evidence>
<feature type="compositionally biased region" description="Basic residues" evidence="1">
    <location>
        <begin position="109"/>
        <end position="118"/>
    </location>
</feature>
<evidence type="ECO:0008006" key="4">
    <source>
        <dbReference type="Google" id="ProtNLM"/>
    </source>
</evidence>
<keyword evidence="3" id="KW-1185">Reference proteome</keyword>
<feature type="compositionally biased region" description="Basic residues" evidence="1">
    <location>
        <begin position="137"/>
        <end position="151"/>
    </location>
</feature>
<dbReference type="Proteomes" id="UP000321832">
    <property type="component" value="Unassembled WGS sequence"/>
</dbReference>
<sequence length="167" mass="17227">MFQPQASTAGSYGTFTLAANGAWTYTASNSNTAIQNLGQGQSLTDTFTVRSADGTTSSVVVTINGTNDVAVIGGISTGSVTEDASVVAGNISTGGTLTVSDVDSGRPASSHRFRRRAPTARSRSPRTAAGPTPPPTRTRRSRPSARARRSPRPSPCARPMARRGTSS</sequence>
<dbReference type="AlphaFoldDB" id="A0A5C6TYK4"/>
<protein>
    <recommendedName>
        <fullName evidence="4">RapA2 cadherin-like domain-containing protein</fullName>
    </recommendedName>
</protein>
<evidence type="ECO:0000313" key="3">
    <source>
        <dbReference type="Proteomes" id="UP000321832"/>
    </source>
</evidence>
<feature type="compositionally biased region" description="Polar residues" evidence="1">
    <location>
        <begin position="92"/>
        <end position="101"/>
    </location>
</feature>
<dbReference type="NCBIfam" id="TIGR01965">
    <property type="entry name" value="VCBS_repeat"/>
    <property type="match status" value="1"/>
</dbReference>
<proteinExistence type="predicted"/>
<gene>
    <name evidence="2" type="ORF">FSC37_05345</name>
</gene>
<feature type="compositionally biased region" description="Low complexity" evidence="1">
    <location>
        <begin position="155"/>
        <end position="167"/>
    </location>
</feature>
<dbReference type="InterPro" id="IPR013783">
    <property type="entry name" value="Ig-like_fold"/>
</dbReference>
<feature type="compositionally biased region" description="Low complexity" evidence="1">
    <location>
        <begin position="119"/>
        <end position="130"/>
    </location>
</feature>
<dbReference type="Gene3D" id="2.60.40.10">
    <property type="entry name" value="Immunoglobulins"/>
    <property type="match status" value="1"/>
</dbReference>
<dbReference type="InterPro" id="IPR010221">
    <property type="entry name" value="VCBS_dom"/>
</dbReference>
<organism evidence="2 3">
    <name type="scientific">Piscinibacter aquaticus</name>
    <dbReference type="NCBI Taxonomy" id="392597"/>
    <lineage>
        <taxon>Bacteria</taxon>
        <taxon>Pseudomonadati</taxon>
        <taxon>Pseudomonadota</taxon>
        <taxon>Betaproteobacteria</taxon>
        <taxon>Burkholderiales</taxon>
        <taxon>Sphaerotilaceae</taxon>
        <taxon>Piscinibacter</taxon>
    </lineage>
</organism>
<comment type="caution">
    <text evidence="2">The sequence shown here is derived from an EMBL/GenBank/DDBJ whole genome shotgun (WGS) entry which is preliminary data.</text>
</comment>
<evidence type="ECO:0000313" key="2">
    <source>
        <dbReference type="EMBL" id="TXC65683.1"/>
    </source>
</evidence>
<accession>A0A5C6TYK4</accession>
<dbReference type="EMBL" id="VOPW01000001">
    <property type="protein sequence ID" value="TXC65683.1"/>
    <property type="molecule type" value="Genomic_DNA"/>
</dbReference>
<feature type="region of interest" description="Disordered" evidence="1">
    <location>
        <begin position="92"/>
        <end position="167"/>
    </location>
</feature>
<reference evidence="2 3" key="1">
    <citation type="submission" date="2019-08" db="EMBL/GenBank/DDBJ databases">
        <authorList>
            <person name="Khan S.A."/>
            <person name="Jeon C.O."/>
            <person name="Jeong S.E."/>
        </authorList>
    </citation>
    <scope>NUCLEOTIDE SEQUENCE [LARGE SCALE GENOMIC DNA]</scope>
    <source>
        <strain evidence="3">IMCC1728</strain>
    </source>
</reference>